<protein>
    <submittedName>
        <fullName evidence="2">Uncharacterized protein</fullName>
    </submittedName>
</protein>
<organism evidence="2">
    <name type="scientific">Dichomitus squalens</name>
    <dbReference type="NCBI Taxonomy" id="114155"/>
    <lineage>
        <taxon>Eukaryota</taxon>
        <taxon>Fungi</taxon>
        <taxon>Dikarya</taxon>
        <taxon>Basidiomycota</taxon>
        <taxon>Agaricomycotina</taxon>
        <taxon>Agaricomycetes</taxon>
        <taxon>Polyporales</taxon>
        <taxon>Polyporaceae</taxon>
        <taxon>Dichomitus</taxon>
    </lineage>
</organism>
<dbReference type="EMBL" id="ML143548">
    <property type="protein sequence ID" value="TBU22308.1"/>
    <property type="molecule type" value="Genomic_DNA"/>
</dbReference>
<gene>
    <name evidence="2" type="ORF">BD311DRAFT_824792</name>
</gene>
<proteinExistence type="predicted"/>
<evidence type="ECO:0000256" key="1">
    <source>
        <dbReference type="SAM" id="SignalP"/>
    </source>
</evidence>
<name>A0A4Q9M831_9APHY</name>
<accession>A0A4Q9M831</accession>
<feature type="signal peptide" evidence="1">
    <location>
        <begin position="1"/>
        <end position="19"/>
    </location>
</feature>
<sequence>MYLALVLILVLEWSWWSWSRPMVLAKTTHPAWPRPTVLTKSIGLDVLGVLGGLGVLGQVPQDHIQDHDILLMQCDRRLQLLRHCRSDEITLFWMPRRVNGATILFLLNRTIPLSVQILGWVPRSWGFQDVAYNVLLALQYLPWATFSALRTYALYAGQYQWVISAVVFALSSVPLVVNMVANLHFIIYVNDPVEGFGVISTLSESTALRLTELSRFCLIGADILVLCVTWYRTHEIVRMSRLSDTAGIQTFSGTLLRDGTSYFLTLVVFNILHVTFTLTSLTSDAFNVTSVIPLFEEPFLINLQRVRNTNQPSSNMASVGELEFQPQSTSADIHGFIGSLGAHMSFPGDDGDTRGEEWE</sequence>
<dbReference type="Proteomes" id="UP000292957">
    <property type="component" value="Unassembled WGS sequence"/>
</dbReference>
<reference evidence="2" key="1">
    <citation type="submission" date="2019-01" db="EMBL/GenBank/DDBJ databases">
        <title>Draft genome sequences of three monokaryotic isolates of the white-rot basidiomycete fungus Dichomitus squalens.</title>
        <authorList>
            <consortium name="DOE Joint Genome Institute"/>
            <person name="Lopez S.C."/>
            <person name="Andreopoulos B."/>
            <person name="Pangilinan J."/>
            <person name="Lipzen A."/>
            <person name="Riley R."/>
            <person name="Ahrendt S."/>
            <person name="Ng V."/>
            <person name="Barry K."/>
            <person name="Daum C."/>
            <person name="Grigoriev I.V."/>
            <person name="Hilden K.S."/>
            <person name="Makela M.R."/>
            <person name="de Vries R.P."/>
        </authorList>
    </citation>
    <scope>NUCLEOTIDE SEQUENCE [LARGE SCALE GENOMIC DNA]</scope>
    <source>
        <strain evidence="2">OM18370.1</strain>
    </source>
</reference>
<dbReference type="OrthoDB" id="2744098at2759"/>
<feature type="chain" id="PRO_5020564327" evidence="1">
    <location>
        <begin position="20"/>
        <end position="359"/>
    </location>
</feature>
<dbReference type="AlphaFoldDB" id="A0A4Q9M831"/>
<evidence type="ECO:0000313" key="2">
    <source>
        <dbReference type="EMBL" id="TBU22308.1"/>
    </source>
</evidence>
<keyword evidence="1" id="KW-0732">Signal</keyword>